<evidence type="ECO:0000256" key="2">
    <source>
        <dbReference type="ARBA" id="ARBA00022692"/>
    </source>
</evidence>
<evidence type="ECO:0000256" key="4">
    <source>
        <dbReference type="ARBA" id="ARBA00023136"/>
    </source>
</evidence>
<dbReference type="InterPro" id="IPR037185">
    <property type="entry name" value="EmrE-like"/>
</dbReference>
<dbReference type="InterPro" id="IPR000620">
    <property type="entry name" value="EamA_dom"/>
</dbReference>
<dbReference type="SUPFAM" id="SSF103481">
    <property type="entry name" value="Multidrug resistance efflux transporter EmrE"/>
    <property type="match status" value="2"/>
</dbReference>
<keyword evidence="2 5" id="KW-0812">Transmembrane</keyword>
<keyword evidence="3 5" id="KW-1133">Transmembrane helix</keyword>
<gene>
    <name evidence="7" type="ORF">G8770_13280</name>
</gene>
<evidence type="ECO:0000256" key="3">
    <source>
        <dbReference type="ARBA" id="ARBA00022989"/>
    </source>
</evidence>
<evidence type="ECO:0000259" key="6">
    <source>
        <dbReference type="Pfam" id="PF00892"/>
    </source>
</evidence>
<organism evidence="7 8">
    <name type="scientific">Pseudomaricurvus hydrocarbonicus</name>
    <dbReference type="NCBI Taxonomy" id="1470433"/>
    <lineage>
        <taxon>Bacteria</taxon>
        <taxon>Pseudomonadati</taxon>
        <taxon>Pseudomonadota</taxon>
        <taxon>Gammaproteobacteria</taxon>
        <taxon>Cellvibrionales</taxon>
        <taxon>Cellvibrionaceae</taxon>
        <taxon>Pseudomaricurvus</taxon>
    </lineage>
</organism>
<comment type="subcellular location">
    <subcellularLocation>
        <location evidence="1">Membrane</location>
        <topology evidence="1">Multi-pass membrane protein</topology>
    </subcellularLocation>
</comment>
<dbReference type="EMBL" id="JAAONZ010000010">
    <property type="protein sequence ID" value="NHO66515.1"/>
    <property type="molecule type" value="Genomic_DNA"/>
</dbReference>
<dbReference type="InterPro" id="IPR050638">
    <property type="entry name" value="AA-Vitamin_Transporters"/>
</dbReference>
<protein>
    <submittedName>
        <fullName evidence="7">DMT family transporter</fullName>
    </submittedName>
</protein>
<name>A0A9E5MMG6_9GAMM</name>
<evidence type="ECO:0000313" key="8">
    <source>
        <dbReference type="Proteomes" id="UP000787472"/>
    </source>
</evidence>
<dbReference type="PANTHER" id="PTHR32322:SF9">
    <property type="entry name" value="AMINO-ACID METABOLITE EFFLUX PUMP-RELATED"/>
    <property type="match status" value="1"/>
</dbReference>
<keyword evidence="8" id="KW-1185">Reference proteome</keyword>
<feature type="transmembrane region" description="Helical" evidence="5">
    <location>
        <begin position="248"/>
        <end position="270"/>
    </location>
</feature>
<feature type="transmembrane region" description="Helical" evidence="5">
    <location>
        <begin position="28"/>
        <end position="45"/>
    </location>
</feature>
<proteinExistence type="predicted"/>
<feature type="transmembrane region" description="Helical" evidence="5">
    <location>
        <begin position="132"/>
        <end position="152"/>
    </location>
</feature>
<dbReference type="GO" id="GO:0016020">
    <property type="term" value="C:membrane"/>
    <property type="evidence" value="ECO:0007669"/>
    <property type="project" value="UniProtKB-SubCell"/>
</dbReference>
<feature type="transmembrane region" description="Helical" evidence="5">
    <location>
        <begin position="57"/>
        <end position="76"/>
    </location>
</feature>
<feature type="domain" description="EamA" evidence="6">
    <location>
        <begin position="135"/>
        <end position="265"/>
    </location>
</feature>
<feature type="transmembrane region" description="Helical" evidence="5">
    <location>
        <begin position="164"/>
        <end position="182"/>
    </location>
</feature>
<evidence type="ECO:0000256" key="5">
    <source>
        <dbReference type="SAM" id="Phobius"/>
    </source>
</evidence>
<feature type="transmembrane region" description="Helical" evidence="5">
    <location>
        <begin position="188"/>
        <end position="211"/>
    </location>
</feature>
<comment type="caution">
    <text evidence="7">The sequence shown here is derived from an EMBL/GenBank/DDBJ whole genome shotgun (WGS) entry which is preliminary data.</text>
</comment>
<reference evidence="7" key="1">
    <citation type="submission" date="2020-03" db="EMBL/GenBank/DDBJ databases">
        <authorList>
            <person name="Guo F."/>
        </authorList>
    </citation>
    <scope>NUCLEOTIDE SEQUENCE</scope>
    <source>
        <strain evidence="7">JCM 30134</strain>
    </source>
</reference>
<accession>A0A9E5MMG6</accession>
<evidence type="ECO:0000256" key="1">
    <source>
        <dbReference type="ARBA" id="ARBA00004141"/>
    </source>
</evidence>
<dbReference type="PANTHER" id="PTHR32322">
    <property type="entry name" value="INNER MEMBRANE TRANSPORTER"/>
    <property type="match status" value="1"/>
</dbReference>
<keyword evidence="4 5" id="KW-0472">Membrane</keyword>
<dbReference type="Proteomes" id="UP000787472">
    <property type="component" value="Unassembled WGS sequence"/>
</dbReference>
<feature type="transmembrane region" description="Helical" evidence="5">
    <location>
        <begin position="82"/>
        <end position="101"/>
    </location>
</feature>
<sequence length="278" mass="29364">MALIAFAANSVLCRLALGEGTIDAAGFTVVRLVSGMLTLGLILQCQRKSPRSVSRGSWGSGAMLFLYAIAFSFAYLSLDTGTGALILFGSVQVTMVLLTVLSGHRLIWSEWLGLIMAFTGFVYLILPGVTTPSLLGFCLMAIAGIGWGVYTLRGRGSANPLMDTTYNFLRALPWVLVTLLLAHDRFSFSSQGLLLALMSGGLASGVGYAIWYTALRELSATQAAVVQLLVPVIAALGGVMFVSEPITLRLTIAGGVILGGILMVVLGRYYTARGRGAV</sequence>
<dbReference type="AlphaFoldDB" id="A0A9E5MMG6"/>
<evidence type="ECO:0000313" key="7">
    <source>
        <dbReference type="EMBL" id="NHO66515.1"/>
    </source>
</evidence>
<dbReference type="Pfam" id="PF00892">
    <property type="entry name" value="EamA"/>
    <property type="match status" value="1"/>
</dbReference>
<feature type="transmembrane region" description="Helical" evidence="5">
    <location>
        <begin position="223"/>
        <end position="242"/>
    </location>
</feature>
<feature type="transmembrane region" description="Helical" evidence="5">
    <location>
        <begin position="108"/>
        <end position="126"/>
    </location>
</feature>